<feature type="region of interest" description="Disordered" evidence="2">
    <location>
        <begin position="795"/>
        <end position="826"/>
    </location>
</feature>
<evidence type="ECO:0000313" key="5">
    <source>
        <dbReference type="EMBL" id="AOR76568.1"/>
    </source>
</evidence>
<evidence type="ECO:0000259" key="3">
    <source>
        <dbReference type="Pfam" id="PF01551"/>
    </source>
</evidence>
<feature type="region of interest" description="Disordered" evidence="2">
    <location>
        <begin position="715"/>
        <end position="739"/>
    </location>
</feature>
<evidence type="ECO:0008006" key="7">
    <source>
        <dbReference type="Google" id="ProtNLM"/>
    </source>
</evidence>
<dbReference type="InterPro" id="IPR016047">
    <property type="entry name" value="M23ase_b-sheet_dom"/>
</dbReference>
<name>A0A1D8A368_9SPHN</name>
<dbReference type="SUPFAM" id="SSF51261">
    <property type="entry name" value="Duplicated hybrid motif"/>
    <property type="match status" value="1"/>
</dbReference>
<dbReference type="RefSeq" id="WP_069707979.1">
    <property type="nucleotide sequence ID" value="NZ_CP017075.1"/>
</dbReference>
<dbReference type="InterPro" id="IPR009628">
    <property type="entry name" value="Phage_tape_measure_N"/>
</dbReference>
<accession>A0A1D8A368</accession>
<feature type="compositionally biased region" description="Polar residues" evidence="2">
    <location>
        <begin position="717"/>
        <end position="739"/>
    </location>
</feature>
<evidence type="ECO:0000259" key="4">
    <source>
        <dbReference type="Pfam" id="PF06791"/>
    </source>
</evidence>
<keyword evidence="6" id="KW-1185">Reference proteome</keyword>
<dbReference type="Gene3D" id="2.70.70.10">
    <property type="entry name" value="Glucose Permease (Domain IIA)"/>
    <property type="match status" value="1"/>
</dbReference>
<keyword evidence="1" id="KW-0175">Coiled coil</keyword>
<dbReference type="CDD" id="cd12797">
    <property type="entry name" value="M23_peptidase"/>
    <property type="match status" value="1"/>
</dbReference>
<dbReference type="InterPro" id="IPR011055">
    <property type="entry name" value="Dup_hybrid_motif"/>
</dbReference>
<reference evidence="6" key="1">
    <citation type="journal article" date="2017" name="J. Biotechnol.">
        <title>Complete genome sequence of Novosphingobium resinovorum SA1, a versatile xenobiotic-degrading bacterium capable of utilizing sulfanilic acid.</title>
        <authorList>
            <person name="Hegedus B."/>
            <person name="Kos P.B."/>
            <person name="Balint B."/>
            <person name="Maroti G."/>
            <person name="Gan H.M."/>
            <person name="Perei K."/>
            <person name="Rakhely G."/>
        </authorList>
    </citation>
    <scope>NUCLEOTIDE SEQUENCE [LARGE SCALE GENOMIC DNA]</scope>
    <source>
        <strain evidence="6">SA1</strain>
    </source>
</reference>
<protein>
    <recommendedName>
        <fullName evidence="7">Peptidase M23 domain-containing protein</fullName>
    </recommendedName>
</protein>
<feature type="compositionally biased region" description="Basic and acidic residues" evidence="2">
    <location>
        <begin position="795"/>
        <end position="819"/>
    </location>
</feature>
<dbReference type="GO" id="GO:0004222">
    <property type="term" value="F:metalloendopeptidase activity"/>
    <property type="evidence" value="ECO:0007669"/>
    <property type="project" value="TreeGrafter"/>
</dbReference>
<dbReference type="Proteomes" id="UP000094626">
    <property type="component" value="Chromosome"/>
</dbReference>
<dbReference type="InterPro" id="IPR050570">
    <property type="entry name" value="Cell_wall_metabolism_enzyme"/>
</dbReference>
<dbReference type="KEGG" id="nre:BES08_07260"/>
<dbReference type="OrthoDB" id="7592628at2"/>
<dbReference type="Pfam" id="PF01551">
    <property type="entry name" value="Peptidase_M23"/>
    <property type="match status" value="1"/>
</dbReference>
<dbReference type="Pfam" id="PF06791">
    <property type="entry name" value="TMP_2"/>
    <property type="match status" value="1"/>
</dbReference>
<proteinExistence type="predicted"/>
<feature type="coiled-coil region" evidence="1">
    <location>
        <begin position="242"/>
        <end position="343"/>
    </location>
</feature>
<organism evidence="5 6">
    <name type="scientific">Novosphingobium resinovorum</name>
    <dbReference type="NCBI Taxonomy" id="158500"/>
    <lineage>
        <taxon>Bacteria</taxon>
        <taxon>Pseudomonadati</taxon>
        <taxon>Pseudomonadota</taxon>
        <taxon>Alphaproteobacteria</taxon>
        <taxon>Sphingomonadales</taxon>
        <taxon>Sphingomonadaceae</taxon>
        <taxon>Novosphingobium</taxon>
    </lineage>
</organism>
<evidence type="ECO:0000256" key="1">
    <source>
        <dbReference type="SAM" id="Coils"/>
    </source>
</evidence>
<dbReference type="PANTHER" id="PTHR21666:SF270">
    <property type="entry name" value="MUREIN HYDROLASE ACTIVATOR ENVC"/>
    <property type="match status" value="1"/>
</dbReference>
<dbReference type="PANTHER" id="PTHR21666">
    <property type="entry name" value="PEPTIDASE-RELATED"/>
    <property type="match status" value="1"/>
</dbReference>
<gene>
    <name evidence="5" type="ORF">BES08_07260</name>
</gene>
<sequence>MATGRQTDVSLVIRARDEGTKAVKAFESALSDLLSTQKQVASGSTNTASGITQTISALAGLDKAYSQISGSINRGADAFERQLTSLASNQAQLRALTRQLEAARAAQSKMDSFVGPPTREAMSRYQGVAAEVKNLEAQYRSLEREVSRQDAGFQRSASDLAQLERQTRLVGAVTTFAKQESEQYTRSLDRQNAAAEKAAALQASIARSTNATSGKSAEDSASVFTRAGLTDTERAIAAVEKETAARERAAQAEREYAQAVEMSQAAQRARARIEGNGGSAGRAGETALADMLRQEEAAAQAAADAEAELVDATARLRSELNPLAAIQDKLNRELAEAQKLYDRGKISATELAQAQTLLRKRADDAAQSLGQQNVGGGKPTLFGLKPYEMQNLSFQLNDIVTQLASGTSLTQTLAQQGGQIIQIFPRAGSMIVAALGNPAVLAAAAAIGAVVIGLKEAGDEAERLRGFLGQLAASADGNSYGAGALNDAAEALDRYGLSAEDAVAAVRKFVREGVDQSRIEQFGEAASNLSDVMGVDLKDAVNEVADAFTGGYEAVKRLDDSYDFLTAAQRDHIRTLFEEGRAAEGRNEALDIFSARQEDAAQKMRGPWASAMRELSAAWQEFKELVGDTQWIRDAGSGLAGLGRDAAAALRQLRGAASEADVTKQLKTTRDIIAGIQGDLKDASALTRGGLQANLKVFQDQEASLVRQLDTLKKQNTESGKQGDTIARQSQLSQKQTGDLQRATAAAKESKSVAEAETEARRKATEFVEKEFKLADEATKQAYIAQEVARAREATQKRISDQAKKEADERKRAADEAKRLAQQTQFIDPVSGRVSSGYGQRTAPKAGASTFHRGVDFAVPTGTQVKAPAKGVVVETGYDSKLGKFVYIDHGNNTVSKFGHLSDNAIVSRGQIVEQGQTIGRSGNTGNSTGAHLHYQVEVNGKAVDPQKGIFVEDGLGRFKTDLADAVADYDKVVEKQQEFLDGLDRANAARELETTQLRDQSTLTGDALLAAQRQADIETQIAKVRDDASKAGIAADDPALELRIQKLREVTGAYFDAANARQSFENQRQSVDQPVQDLSALRDSLQQRIQYFEETGQRGLAQQLMPQLDMVNSKLLEAISNAQTFYSSLAGNPEAMAALGLTQTQVDTIRLGLDASAAAGQNLGYIMGISGQQIAQAFASNATDALDSFAQSIASGANAFQALGTAFLQFAAQFLRQIATMILQQIIFNAIAGAIGGAAGGASGGGATGSTGAFAGVRAHDGGVIGSGSLVQTDAGVQEILNVVRNWRTGSGPRAVNPSWFSGATRYHTGGIIGLAPNEVPVIAEEGEEMLTRDDPRHVLNGGATPSGGSGTNIKNIVVFDPAAAFAEALNTKRGEKALLTWVKNNPTAFNAAMGGR</sequence>
<evidence type="ECO:0000256" key="2">
    <source>
        <dbReference type="SAM" id="MobiDB-lite"/>
    </source>
</evidence>
<feature type="domain" description="M23ase beta-sheet core" evidence="3">
    <location>
        <begin position="851"/>
        <end position="946"/>
    </location>
</feature>
<dbReference type="EMBL" id="CP017075">
    <property type="protein sequence ID" value="AOR76568.1"/>
    <property type="molecule type" value="Genomic_DNA"/>
</dbReference>
<feature type="domain" description="Bacteriophage tail tape measure N-terminal" evidence="4">
    <location>
        <begin position="387"/>
        <end position="574"/>
    </location>
</feature>
<evidence type="ECO:0000313" key="6">
    <source>
        <dbReference type="Proteomes" id="UP000094626"/>
    </source>
</evidence>
<feature type="coiled-coil region" evidence="1">
    <location>
        <begin position="86"/>
        <end position="152"/>
    </location>
</feature>